<protein>
    <recommendedName>
        <fullName evidence="1">Peptidase C14 caspase domain-containing protein</fullName>
    </recommendedName>
</protein>
<dbReference type="Proteomes" id="UP000326953">
    <property type="component" value="Unassembled WGS sequence"/>
</dbReference>
<dbReference type="InterPro" id="IPR050452">
    <property type="entry name" value="Metacaspase"/>
</dbReference>
<dbReference type="Pfam" id="PF00656">
    <property type="entry name" value="Peptidase_C14"/>
    <property type="match status" value="1"/>
</dbReference>
<accession>A0A5E6UJB4</accession>
<reference evidence="2 3" key="1">
    <citation type="submission" date="2019-09" db="EMBL/GenBank/DDBJ databases">
        <authorList>
            <person name="Chandra G."/>
            <person name="Truman W A."/>
        </authorList>
    </citation>
    <scope>NUCLEOTIDE SEQUENCE [LARGE SCALE GENOMIC DNA]</scope>
    <source>
        <strain evidence="2">PS662</strain>
    </source>
</reference>
<dbReference type="EMBL" id="CABVHK010000011">
    <property type="protein sequence ID" value="VVN05253.1"/>
    <property type="molecule type" value="Genomic_DNA"/>
</dbReference>
<organism evidence="2 3">
    <name type="scientific">Pseudomonas fluorescens</name>
    <dbReference type="NCBI Taxonomy" id="294"/>
    <lineage>
        <taxon>Bacteria</taxon>
        <taxon>Pseudomonadati</taxon>
        <taxon>Pseudomonadota</taxon>
        <taxon>Gammaproteobacteria</taxon>
        <taxon>Pseudomonadales</taxon>
        <taxon>Pseudomonadaceae</taxon>
        <taxon>Pseudomonas</taxon>
    </lineage>
</organism>
<evidence type="ECO:0000313" key="2">
    <source>
        <dbReference type="EMBL" id="VVN05253.1"/>
    </source>
</evidence>
<dbReference type="InterPro" id="IPR029030">
    <property type="entry name" value="Caspase-like_dom_sf"/>
</dbReference>
<dbReference type="SUPFAM" id="SSF52129">
    <property type="entry name" value="Caspase-like"/>
    <property type="match status" value="1"/>
</dbReference>
<name>A0A5E6UJB4_PSEFL</name>
<gene>
    <name evidence="2" type="ORF">PS662_03562</name>
</gene>
<dbReference type="GO" id="GO:0004197">
    <property type="term" value="F:cysteine-type endopeptidase activity"/>
    <property type="evidence" value="ECO:0007669"/>
    <property type="project" value="InterPro"/>
</dbReference>
<dbReference type="PANTHER" id="PTHR48104">
    <property type="entry name" value="METACASPASE-4"/>
    <property type="match status" value="1"/>
</dbReference>
<evidence type="ECO:0000313" key="3">
    <source>
        <dbReference type="Proteomes" id="UP000326953"/>
    </source>
</evidence>
<feature type="domain" description="Peptidase C14 caspase" evidence="1">
    <location>
        <begin position="3"/>
        <end position="231"/>
    </location>
</feature>
<dbReference type="InterPro" id="IPR011600">
    <property type="entry name" value="Pept_C14_caspase"/>
</dbReference>
<dbReference type="RefSeq" id="WP_150711969.1">
    <property type="nucleotide sequence ID" value="NZ_CABVHK010000011.1"/>
</dbReference>
<sequence>MDKRALCIGINDYPGTENDLKGCVNDAHDWAQALGNRGFVVNTLLDAAATKLAMVGAMTQTIAEAGEGGLVVFTYSGHGTWVPDLGADEPDGRDEALCPRDIAEGNALLDDEIEAIFAKRARGVRILLISDSCHSGSVTRGDSSELDPELPRARFLPPQVWMPPEQFINVAQRPRQLLGGLARSGGDLLLAGCTDSQLSWDTRFKNRPNGAFTYYALKTLASLDATATYQDWIKAISPTYLPTNQLPQDPQLFGSRTARHWPILS</sequence>
<dbReference type="GO" id="GO:0006508">
    <property type="term" value="P:proteolysis"/>
    <property type="evidence" value="ECO:0007669"/>
    <property type="project" value="InterPro"/>
</dbReference>
<dbReference type="OrthoDB" id="1491023at2"/>
<dbReference type="AlphaFoldDB" id="A0A5E6UJB4"/>
<proteinExistence type="predicted"/>
<dbReference type="PANTHER" id="PTHR48104:SF30">
    <property type="entry name" value="METACASPASE-1"/>
    <property type="match status" value="1"/>
</dbReference>
<dbReference type="Gene3D" id="3.40.50.1460">
    <property type="match status" value="1"/>
</dbReference>
<dbReference type="GO" id="GO:0005737">
    <property type="term" value="C:cytoplasm"/>
    <property type="evidence" value="ECO:0007669"/>
    <property type="project" value="TreeGrafter"/>
</dbReference>
<evidence type="ECO:0000259" key="1">
    <source>
        <dbReference type="Pfam" id="PF00656"/>
    </source>
</evidence>